<dbReference type="GO" id="GO:0031965">
    <property type="term" value="C:nuclear membrane"/>
    <property type="evidence" value="ECO:0007669"/>
    <property type="project" value="UniProtKB-UniRule"/>
</dbReference>
<keyword evidence="9" id="KW-0813">Transport</keyword>
<dbReference type="Gene3D" id="3.20.19.10">
    <property type="entry name" value="Aconitase, domain 4"/>
    <property type="match status" value="1"/>
</dbReference>
<dbReference type="PANTHER" id="PTHR43160">
    <property type="entry name" value="ACONITATE HYDRATASE B"/>
    <property type="match status" value="1"/>
</dbReference>
<dbReference type="FunFam" id="3.20.19.10:FF:000002">
    <property type="entry name" value="Aconitate hydratase, mitochondrial"/>
    <property type="match status" value="1"/>
</dbReference>
<feature type="compositionally biased region" description="Pro residues" evidence="10">
    <location>
        <begin position="10"/>
        <end position="19"/>
    </location>
</feature>
<evidence type="ECO:0000256" key="10">
    <source>
        <dbReference type="SAM" id="MobiDB-lite"/>
    </source>
</evidence>
<feature type="domain" description="Aconitase/3-isopropylmalate dehydratase large subunit alpha/beta/alpha" evidence="11">
    <location>
        <begin position="1073"/>
        <end position="1506"/>
    </location>
</feature>
<comment type="similarity">
    <text evidence="2">Belongs to the aconitase/IPM isomerase family.</text>
</comment>
<keyword evidence="6" id="KW-0411">Iron-sulfur</keyword>
<evidence type="ECO:0000256" key="9">
    <source>
        <dbReference type="RuleBase" id="RU365073"/>
    </source>
</evidence>
<dbReference type="GO" id="GO:0046872">
    <property type="term" value="F:metal ion binding"/>
    <property type="evidence" value="ECO:0007669"/>
    <property type="project" value="UniProtKB-KW"/>
</dbReference>
<evidence type="ECO:0000259" key="11">
    <source>
        <dbReference type="Pfam" id="PF00330"/>
    </source>
</evidence>
<keyword evidence="3" id="KW-0479">Metal-binding</keyword>
<name>A0A9P8WHB6_9HYPO</name>
<dbReference type="InterPro" id="IPR015931">
    <property type="entry name" value="Acnase/IPM_dHydase_lsu_aba_1/3"/>
</dbReference>
<dbReference type="GO" id="GO:0051539">
    <property type="term" value="F:4 iron, 4 sulfur cluster binding"/>
    <property type="evidence" value="ECO:0007669"/>
    <property type="project" value="InterPro"/>
</dbReference>
<comment type="function">
    <text evidence="9">Functions as a component of the nuclear pore complex (NPC).</text>
</comment>
<dbReference type="Pfam" id="PF00694">
    <property type="entry name" value="Aconitase_C"/>
    <property type="match status" value="1"/>
</dbReference>
<dbReference type="PROSITE" id="PS00450">
    <property type="entry name" value="ACONITASE_1"/>
    <property type="match status" value="1"/>
</dbReference>
<evidence type="ECO:0000313" key="14">
    <source>
        <dbReference type="Proteomes" id="UP000777438"/>
    </source>
</evidence>
<evidence type="ECO:0000259" key="12">
    <source>
        <dbReference type="Pfam" id="PF00694"/>
    </source>
</evidence>
<dbReference type="GO" id="GO:0003994">
    <property type="term" value="F:aconitate hydratase activity"/>
    <property type="evidence" value="ECO:0007669"/>
    <property type="project" value="InterPro"/>
</dbReference>
<feature type="compositionally biased region" description="Low complexity" evidence="10">
    <location>
        <begin position="49"/>
        <end position="60"/>
    </location>
</feature>
<dbReference type="Proteomes" id="UP000777438">
    <property type="component" value="Unassembled WGS sequence"/>
</dbReference>
<protein>
    <recommendedName>
        <fullName evidence="9">Nuclear pore complex protein Nup85</fullName>
    </recommendedName>
</protein>
<dbReference type="SUPFAM" id="SSF52016">
    <property type="entry name" value="LeuD/IlvD-like"/>
    <property type="match status" value="1"/>
</dbReference>
<comment type="caution">
    <text evidence="13">The sequence shown here is derived from an EMBL/GenBank/DDBJ whole genome shotgun (WGS) entry which is preliminary data.</text>
</comment>
<feature type="domain" description="Aconitase A/isopropylmalate dehydratase small subunit swivel" evidence="12">
    <location>
        <begin position="1588"/>
        <end position="1714"/>
    </location>
</feature>
<evidence type="ECO:0000256" key="7">
    <source>
        <dbReference type="ARBA" id="ARBA00023128"/>
    </source>
</evidence>
<accession>A0A9P8WHB6</accession>
<keyword evidence="7" id="KW-0496">Mitochondrion</keyword>
<dbReference type="PROSITE" id="PS01244">
    <property type="entry name" value="ACONITASE_2"/>
    <property type="match status" value="1"/>
</dbReference>
<evidence type="ECO:0000256" key="6">
    <source>
        <dbReference type="ARBA" id="ARBA00023014"/>
    </source>
</evidence>
<keyword evidence="14" id="KW-1185">Reference proteome</keyword>
<dbReference type="FunFam" id="3.40.1060.10:FF:000001">
    <property type="entry name" value="Aconitate hydratase, mitochondrial"/>
    <property type="match status" value="1"/>
</dbReference>
<keyword evidence="9" id="KW-0653">Protein transport</keyword>
<feature type="compositionally biased region" description="Polar residues" evidence="10">
    <location>
        <begin position="80"/>
        <end position="100"/>
    </location>
</feature>
<evidence type="ECO:0000256" key="4">
    <source>
        <dbReference type="ARBA" id="ARBA00022946"/>
    </source>
</evidence>
<feature type="region of interest" description="Disordered" evidence="10">
    <location>
        <begin position="1"/>
        <end position="137"/>
    </location>
</feature>
<comment type="subcellular location">
    <subcellularLocation>
        <location evidence="1">Mitochondrion</location>
    </subcellularLocation>
    <subcellularLocation>
        <location evidence="9">Nucleus</location>
        <location evidence="9">Nuclear pore complex</location>
    </subcellularLocation>
</comment>
<comment type="subunit">
    <text evidence="9">Component of the nuclear pore complex (NPC).</text>
</comment>
<feature type="compositionally biased region" description="Acidic residues" evidence="10">
    <location>
        <begin position="121"/>
        <end position="137"/>
    </location>
</feature>
<keyword evidence="8" id="KW-0456">Lyase</keyword>
<dbReference type="Pfam" id="PF07575">
    <property type="entry name" value="Nucleopor_Nup85"/>
    <property type="match status" value="1"/>
</dbReference>
<sequence length="1785" mass="193878">MAHRFVVPDSSPPGSPSPATPDRKHPRGSGFSFLGDGPSTTPAGPPPSSAASFTPAGAPTNSFLGSSTMHGAADLKPLNFGTTDRGSSKNPFGRPSNSNPPLGRSIRGRGPSGLSRQFSAADEDEEEDEDAEGEDELELPQHRASLFGMYPPAGQGAQDEAEAQILRLLDEDMADHGNHSEEEYGEHDGEGSEPDLFLNMRHNDRPYGQPVIGDESDLLMLNTPAATDRRSSAHFGTSMRKQGLQFASIAKDLYIVEPSNLILKTEDLVCRLYEEGLDNSLANITYELPQPEGEDYATIGPGPEAEPFEKAAYVAHLILRMHHTRFDSNTEDEKTPPLPEILFDWMQTSHNLYPDQVREINRHKPSPASHSLFWQTVRCALLRGDVSGASQLLRNAGWENVRRGPRGEFAYNGKALENCPATRAEWDIWNTLDRLTLFAEGKDQGFNPQPESLSTLARKASSQIPWDIYENLQTIYGIILGNQEAILEVAQDWCEATIGLLGWWDNGNQRHKALKVSHSQTFPLSASHSSSSDDYFERLATAFHLVVSSDLNPNVMNPVEVAIASTFEGNVNAILGFLRVWSLPVACTVAEVASLGNWLPATEAPRPFAMDALDMDDLALLGITQPGPDELEGIKDTTLVLYARELAGIEQLSAERDGWEMAINVLGRMDSPEKSEATVGELLRDLLATLDEGSSTVVDKIWTILNDLGMINYAEETAETFAEILSKESHRYGEALWYYALSHRPDSVRAVLNLLMSYSLVQSTAYPLEKDLDSDLKDLLRKRTETLEKRAKQDLEAAQLLGRMLSGYATLRKFYETRDSLRLEDVSSAKALKLKKEAASALVAVIASSDDNIRGGLYDDTRDAVVSEDFLLALLAEATVFLNQSPVVITLGQIDILLKAIEDIQTVGERVYSACADFLEVVLGSGQGLKGSSPWDLIQKSTGSLSGSSYVMSGSSMLANHLHKMTAGTNVQRGWDWRSGWLASTKGEEVLRKLRLGLNKDLATLWLEDADGVAILLLRQVSAPTYEKLYAKYTDVRRVLGKQRLTLAEKILYSHLDNVEESLLSNTNNGRDIRGKANLRLKPDRVNMQDASAQMALLQFMSCNLAKPAIPASIHCDHLIVGSKGAEDDLEAGIQTNKEVFDFLESAARKYGMDFWPPGAGIIHQTVLENYALPGLMMLGTDSHSPNAGGLCTITIGVGGADAVEALVGAPWELKAPKMLGVNLVGKLNDWVSPKDVILRLAGELTVRGGTGSIIEYFGPGVDTLSGTGMATCCNMGAEVGATTSIFPYTAASARYLDSTRRSQANANIAALESFASNSTDPDLQWRFKADEGAEYDQVITIDLSSLEPHINGPFTPDLATPLSKFKEVVKDQKWPEDLAAGLIGSCTNSSYEDMTRVESLLKDAAAAGLKPAADFYITPGSEQIRATLERDGTLKSFESAGGIVLSNACGPCIGQWKRKDGVTKGTSNAILTSYNRNFRGRNDGNPDTMNFLASPEIVTAMAFAGSTTFNPITDTIKTPDGKDFKFAPPHGLEGPQTPFESGVESLGVLSQAPDANTQIAISPTSERLALLEPFDAFPNSDLTGLRVLVKITGKCTTDTISAAGPWLKYKGHLPNISTNTLNTAINVETGEVNVAYDLDGSKHTIPDLGALWRERGQPWLVVAEHNYGEGSAREHAALQPRYLGARVVLTKSFARIHETNLKKQGVVPLTFADEADYDKISAGDEVATVGLYEMLQNGGRGDVQLRVTKKSGEEVLIPTKHAVTKDQAGFILAGSALNLLSKGV</sequence>
<evidence type="ECO:0000256" key="1">
    <source>
        <dbReference type="ARBA" id="ARBA00004173"/>
    </source>
</evidence>
<dbReference type="NCBIfam" id="NF005558">
    <property type="entry name" value="PRK07229.1"/>
    <property type="match status" value="1"/>
</dbReference>
<dbReference type="InterPro" id="IPR015932">
    <property type="entry name" value="Aconitase_dom2"/>
</dbReference>
<dbReference type="SUPFAM" id="SSF53732">
    <property type="entry name" value="Aconitase iron-sulfur domain"/>
    <property type="match status" value="1"/>
</dbReference>
<dbReference type="GO" id="GO:0005643">
    <property type="term" value="C:nuclear pore"/>
    <property type="evidence" value="ECO:0007669"/>
    <property type="project" value="UniProtKB-SubCell"/>
</dbReference>
<dbReference type="InterPro" id="IPR006248">
    <property type="entry name" value="Aconitase_mito-like"/>
</dbReference>
<comment type="similarity">
    <text evidence="9">Belongs to the nucleoporin Nup85 family.</text>
</comment>
<gene>
    <name evidence="13" type="ORF">B0T10DRAFT_524935</name>
</gene>
<keyword evidence="9" id="KW-0539">Nucleus</keyword>
<dbReference type="Pfam" id="PF00330">
    <property type="entry name" value="Aconitase"/>
    <property type="match status" value="1"/>
</dbReference>
<dbReference type="NCBIfam" id="TIGR01340">
    <property type="entry name" value="aconitase_mito"/>
    <property type="match status" value="1"/>
</dbReference>
<dbReference type="Gene3D" id="3.40.1060.10">
    <property type="entry name" value="Aconitase, Domain 2"/>
    <property type="match status" value="1"/>
</dbReference>
<dbReference type="InterPro" id="IPR050926">
    <property type="entry name" value="Aconitase/IPM_isomerase"/>
</dbReference>
<dbReference type="PANTHER" id="PTHR43160:SF2">
    <property type="entry name" value="HOMOCITRATE DEHYDRATASE, MITOCHONDRIAL"/>
    <property type="match status" value="1"/>
</dbReference>
<dbReference type="InterPro" id="IPR036008">
    <property type="entry name" value="Aconitase_4Fe-4S_dom"/>
</dbReference>
<dbReference type="EMBL" id="JAGPYM010000001">
    <property type="protein sequence ID" value="KAH6899925.1"/>
    <property type="molecule type" value="Genomic_DNA"/>
</dbReference>
<evidence type="ECO:0000256" key="5">
    <source>
        <dbReference type="ARBA" id="ARBA00023004"/>
    </source>
</evidence>
<evidence type="ECO:0000313" key="13">
    <source>
        <dbReference type="EMBL" id="KAH6899925.1"/>
    </source>
</evidence>
<keyword evidence="5" id="KW-0408">Iron</keyword>
<keyword evidence="9" id="KW-0906">Nuclear pore complex</keyword>
<dbReference type="Gene3D" id="3.30.499.10">
    <property type="entry name" value="Aconitase, domain 3"/>
    <property type="match status" value="2"/>
</dbReference>
<dbReference type="GO" id="GO:0051028">
    <property type="term" value="P:mRNA transport"/>
    <property type="evidence" value="ECO:0007669"/>
    <property type="project" value="UniProtKB-KW"/>
</dbReference>
<dbReference type="InterPro" id="IPR001030">
    <property type="entry name" value="Acoase/IPM_deHydtase_lsu_aba"/>
</dbReference>
<proteinExistence type="inferred from homology"/>
<dbReference type="PRINTS" id="PR00415">
    <property type="entry name" value="ACONITASE"/>
</dbReference>
<organism evidence="13 14">
    <name type="scientific">Thelonectria olida</name>
    <dbReference type="NCBI Taxonomy" id="1576542"/>
    <lineage>
        <taxon>Eukaryota</taxon>
        <taxon>Fungi</taxon>
        <taxon>Dikarya</taxon>
        <taxon>Ascomycota</taxon>
        <taxon>Pezizomycotina</taxon>
        <taxon>Sordariomycetes</taxon>
        <taxon>Hypocreomycetidae</taxon>
        <taxon>Hypocreales</taxon>
        <taxon>Nectriaceae</taxon>
        <taxon>Thelonectria</taxon>
    </lineage>
</organism>
<evidence type="ECO:0000256" key="2">
    <source>
        <dbReference type="ARBA" id="ARBA00007185"/>
    </source>
</evidence>
<dbReference type="GO" id="GO:0005829">
    <property type="term" value="C:cytosol"/>
    <property type="evidence" value="ECO:0007669"/>
    <property type="project" value="TreeGrafter"/>
</dbReference>
<dbReference type="GO" id="GO:0006099">
    <property type="term" value="P:tricarboxylic acid cycle"/>
    <property type="evidence" value="ECO:0007669"/>
    <property type="project" value="InterPro"/>
</dbReference>
<keyword evidence="9" id="KW-0509">mRNA transport</keyword>
<dbReference type="InterPro" id="IPR011502">
    <property type="entry name" value="Nucleoporin_Nup85"/>
</dbReference>
<dbReference type="InterPro" id="IPR015928">
    <property type="entry name" value="Aconitase/3IPM_dehydase_swvl"/>
</dbReference>
<reference evidence="13 14" key="1">
    <citation type="journal article" date="2021" name="Nat. Commun.">
        <title>Genetic determinants of endophytism in the Arabidopsis root mycobiome.</title>
        <authorList>
            <person name="Mesny F."/>
            <person name="Miyauchi S."/>
            <person name="Thiergart T."/>
            <person name="Pickel B."/>
            <person name="Atanasova L."/>
            <person name="Karlsson M."/>
            <person name="Huettel B."/>
            <person name="Barry K.W."/>
            <person name="Haridas S."/>
            <person name="Chen C."/>
            <person name="Bauer D."/>
            <person name="Andreopoulos W."/>
            <person name="Pangilinan J."/>
            <person name="LaButti K."/>
            <person name="Riley R."/>
            <person name="Lipzen A."/>
            <person name="Clum A."/>
            <person name="Drula E."/>
            <person name="Henrissat B."/>
            <person name="Kohler A."/>
            <person name="Grigoriev I.V."/>
            <person name="Martin F.M."/>
            <person name="Hacquard S."/>
        </authorList>
    </citation>
    <scope>NUCLEOTIDE SEQUENCE [LARGE SCALE GENOMIC DNA]</scope>
    <source>
        <strain evidence="13 14">MPI-CAGE-CH-0241</strain>
    </source>
</reference>
<dbReference type="InterPro" id="IPR000573">
    <property type="entry name" value="AconitaseA/IPMdHydase_ssu_swvl"/>
</dbReference>
<evidence type="ECO:0000256" key="3">
    <source>
        <dbReference type="ARBA" id="ARBA00022723"/>
    </source>
</evidence>
<keyword evidence="9" id="KW-0811">Translocation</keyword>
<keyword evidence="4" id="KW-0809">Transit peptide</keyword>
<dbReference type="OrthoDB" id="2224430at2759"/>
<dbReference type="FunFam" id="3.30.499.10:FF:000004">
    <property type="entry name" value="Aconitate hydratase, mitochondrial"/>
    <property type="match status" value="1"/>
</dbReference>
<dbReference type="FunFam" id="3.30.499.10:FF:000003">
    <property type="entry name" value="Aconitate hydratase, mitochondrial"/>
    <property type="match status" value="1"/>
</dbReference>
<dbReference type="GO" id="GO:0015031">
    <property type="term" value="P:protein transport"/>
    <property type="evidence" value="ECO:0007669"/>
    <property type="project" value="UniProtKB-KW"/>
</dbReference>
<dbReference type="InterPro" id="IPR018136">
    <property type="entry name" value="Aconitase_4Fe-4S_BS"/>
</dbReference>
<evidence type="ECO:0000256" key="8">
    <source>
        <dbReference type="ARBA" id="ARBA00023239"/>
    </source>
</evidence>
<dbReference type="GO" id="GO:0005739">
    <property type="term" value="C:mitochondrion"/>
    <property type="evidence" value="ECO:0007669"/>
    <property type="project" value="UniProtKB-SubCell"/>
</dbReference>
<keyword evidence="9" id="KW-0472">Membrane</keyword>